<evidence type="ECO:0000256" key="4">
    <source>
        <dbReference type="ARBA" id="ARBA00020268"/>
    </source>
</evidence>
<dbReference type="GO" id="GO:0005886">
    <property type="term" value="C:plasma membrane"/>
    <property type="evidence" value="ECO:0007669"/>
    <property type="project" value="UniProtKB-SubCell"/>
</dbReference>
<dbReference type="NCBIfam" id="TIGR00797">
    <property type="entry name" value="matE"/>
    <property type="match status" value="1"/>
</dbReference>
<evidence type="ECO:0000256" key="8">
    <source>
        <dbReference type="ARBA" id="ARBA00022692"/>
    </source>
</evidence>
<evidence type="ECO:0000256" key="10">
    <source>
        <dbReference type="ARBA" id="ARBA00023065"/>
    </source>
</evidence>
<dbReference type="PANTHER" id="PTHR43298:SF2">
    <property type="entry name" value="FMN_FAD EXPORTER YEEO-RELATED"/>
    <property type="match status" value="1"/>
</dbReference>
<evidence type="ECO:0000256" key="13">
    <source>
        <dbReference type="SAM" id="Phobius"/>
    </source>
</evidence>
<dbReference type="RefSeq" id="WP_242935046.1">
    <property type="nucleotide sequence ID" value="NZ_FOWF01000001.1"/>
</dbReference>
<feature type="transmembrane region" description="Helical" evidence="13">
    <location>
        <begin position="205"/>
        <end position="225"/>
    </location>
</feature>
<dbReference type="CDD" id="cd13138">
    <property type="entry name" value="MATE_yoeA_like"/>
    <property type="match status" value="1"/>
</dbReference>
<dbReference type="GO" id="GO:0006811">
    <property type="term" value="P:monoatomic ion transport"/>
    <property type="evidence" value="ECO:0007669"/>
    <property type="project" value="UniProtKB-KW"/>
</dbReference>
<protein>
    <recommendedName>
        <fullName evidence="4">Probable multidrug resistance protein NorM</fullName>
    </recommendedName>
    <alternativeName>
        <fullName evidence="12">Multidrug-efflux transporter</fullName>
    </alternativeName>
</protein>
<dbReference type="STRING" id="155865.SAMN05216515_101105"/>
<feature type="transmembrane region" description="Helical" evidence="13">
    <location>
        <begin position="392"/>
        <end position="415"/>
    </location>
</feature>
<feature type="transmembrane region" description="Helical" evidence="13">
    <location>
        <begin position="325"/>
        <end position="346"/>
    </location>
</feature>
<gene>
    <name evidence="14" type="ORF">SAMN05216508_10262</name>
</gene>
<keyword evidence="5" id="KW-0813">Transport</keyword>
<dbReference type="InterPro" id="IPR048279">
    <property type="entry name" value="MdtK-like"/>
</dbReference>
<feature type="transmembrane region" description="Helical" evidence="13">
    <location>
        <begin position="70"/>
        <end position="89"/>
    </location>
</feature>
<comment type="similarity">
    <text evidence="3">Belongs to the multi antimicrobial extrusion (MATE) (TC 2.A.66.1) family.</text>
</comment>
<evidence type="ECO:0000256" key="5">
    <source>
        <dbReference type="ARBA" id="ARBA00022448"/>
    </source>
</evidence>
<feature type="transmembrane region" description="Helical" evidence="13">
    <location>
        <begin position="361"/>
        <end position="380"/>
    </location>
</feature>
<dbReference type="Pfam" id="PF01554">
    <property type="entry name" value="MatE"/>
    <property type="match status" value="2"/>
</dbReference>
<dbReference type="GO" id="GO:0042910">
    <property type="term" value="F:xenobiotic transmembrane transporter activity"/>
    <property type="evidence" value="ECO:0007669"/>
    <property type="project" value="InterPro"/>
</dbReference>
<dbReference type="InterPro" id="IPR002528">
    <property type="entry name" value="MATE_fam"/>
</dbReference>
<keyword evidence="11 13" id="KW-0472">Membrane</keyword>
<dbReference type="PIRSF" id="PIRSF006603">
    <property type="entry name" value="DinF"/>
    <property type="match status" value="1"/>
</dbReference>
<evidence type="ECO:0000256" key="9">
    <source>
        <dbReference type="ARBA" id="ARBA00022989"/>
    </source>
</evidence>
<reference evidence="14 15" key="1">
    <citation type="submission" date="2016-10" db="EMBL/GenBank/DDBJ databases">
        <authorList>
            <person name="de Groot N.N."/>
        </authorList>
    </citation>
    <scope>NUCLEOTIDE SEQUENCE [LARGE SCALE GENOMIC DNA]</scope>
    <source>
        <strain evidence="14 15">KHGC13</strain>
    </source>
</reference>
<feature type="transmembrane region" description="Helical" evidence="13">
    <location>
        <begin position="252"/>
        <end position="273"/>
    </location>
</feature>
<dbReference type="Proteomes" id="UP000198817">
    <property type="component" value="Unassembled WGS sequence"/>
</dbReference>
<evidence type="ECO:0000256" key="6">
    <source>
        <dbReference type="ARBA" id="ARBA00022449"/>
    </source>
</evidence>
<feature type="transmembrane region" description="Helical" evidence="13">
    <location>
        <begin position="101"/>
        <end position="126"/>
    </location>
</feature>
<keyword evidence="8 13" id="KW-0812">Transmembrane</keyword>
<sequence length="457" mass="49199">MEKADHRNGGKRRREMDMIHGSLWDKILLFALPLALTGMLQQLFNAADIAVLGRFAGKHAMAAAGSNNAFIALVVNLFVGLSLGANVLISRYTGRGDHEGVSRAVSTAVTVALLSGLCAAGIGLLATRPILELMQVPPALREMAGTYLRIYFLGMPFIMLYNFESAIFRSRGDTRTPLIVLASAGMVNVGLNLFFVLLFGMNVDGVAIATVLSNVLSSGIMFLMLSRSQGPVRIRIQSLGIHGGQLKQMMRIGIPAGVQGMLFSVANMVIQSGVNSLGPDVVAGSSAAFNVEIFVYFVVNAFGQAATTFIGQNHGAGDLKRCRRVTALCMIMAVGIGEILGILVYAGGPHLIGLFNSDPSVIRWGMIRMSFITIWEGAYAPIEALSGVMRGYGYSMVPALVSVLGICVLRVLWVLTVFSRHRTMNVLMTAFPISFVVTSGVLILLYFVLRRRMQETA</sequence>
<evidence type="ECO:0000256" key="11">
    <source>
        <dbReference type="ARBA" id="ARBA00023136"/>
    </source>
</evidence>
<accession>A0A1I7FCY5</accession>
<evidence type="ECO:0000313" key="14">
    <source>
        <dbReference type="EMBL" id="SFU34042.1"/>
    </source>
</evidence>
<evidence type="ECO:0000256" key="2">
    <source>
        <dbReference type="ARBA" id="ARBA00004651"/>
    </source>
</evidence>
<evidence type="ECO:0000256" key="12">
    <source>
        <dbReference type="ARBA" id="ARBA00031636"/>
    </source>
</evidence>
<evidence type="ECO:0000256" key="1">
    <source>
        <dbReference type="ARBA" id="ARBA00003408"/>
    </source>
</evidence>
<dbReference type="AlphaFoldDB" id="A0A1I7FCY5"/>
<proteinExistence type="inferred from homology"/>
<feature type="transmembrane region" description="Helical" evidence="13">
    <location>
        <begin position="146"/>
        <end position="164"/>
    </location>
</feature>
<dbReference type="InterPro" id="IPR050222">
    <property type="entry name" value="MATE_MdtK"/>
</dbReference>
<name>A0A1I7FCY5_9FIRM</name>
<keyword evidence="15" id="KW-1185">Reference proteome</keyword>
<evidence type="ECO:0000313" key="15">
    <source>
        <dbReference type="Proteomes" id="UP000198817"/>
    </source>
</evidence>
<feature type="transmembrane region" description="Helical" evidence="13">
    <location>
        <begin position="176"/>
        <end position="199"/>
    </location>
</feature>
<feature type="transmembrane region" description="Helical" evidence="13">
    <location>
        <begin position="427"/>
        <end position="449"/>
    </location>
</feature>
<dbReference type="EMBL" id="FPBT01000002">
    <property type="protein sequence ID" value="SFU34042.1"/>
    <property type="molecule type" value="Genomic_DNA"/>
</dbReference>
<evidence type="ECO:0000256" key="7">
    <source>
        <dbReference type="ARBA" id="ARBA00022475"/>
    </source>
</evidence>
<organism evidence="14 15">
    <name type="scientific">Eubacterium pyruvativorans</name>
    <dbReference type="NCBI Taxonomy" id="155865"/>
    <lineage>
        <taxon>Bacteria</taxon>
        <taxon>Bacillati</taxon>
        <taxon>Bacillota</taxon>
        <taxon>Clostridia</taxon>
        <taxon>Eubacteriales</taxon>
        <taxon>Eubacteriaceae</taxon>
        <taxon>Eubacterium</taxon>
    </lineage>
</organism>
<comment type="function">
    <text evidence="1">Multidrug efflux pump.</text>
</comment>
<dbReference type="GO" id="GO:0015297">
    <property type="term" value="F:antiporter activity"/>
    <property type="evidence" value="ECO:0007669"/>
    <property type="project" value="UniProtKB-KW"/>
</dbReference>
<keyword evidence="9 13" id="KW-1133">Transmembrane helix</keyword>
<dbReference type="PANTHER" id="PTHR43298">
    <property type="entry name" value="MULTIDRUG RESISTANCE PROTEIN NORM-RELATED"/>
    <property type="match status" value="1"/>
</dbReference>
<keyword evidence="7" id="KW-1003">Cell membrane</keyword>
<keyword evidence="6" id="KW-0050">Antiport</keyword>
<comment type="subcellular location">
    <subcellularLocation>
        <location evidence="2">Cell membrane</location>
        <topology evidence="2">Multi-pass membrane protein</topology>
    </subcellularLocation>
</comment>
<keyword evidence="10" id="KW-0406">Ion transport</keyword>
<evidence type="ECO:0000256" key="3">
    <source>
        <dbReference type="ARBA" id="ARBA00010199"/>
    </source>
</evidence>